<comment type="caution">
    <text evidence="2">The sequence shown here is derived from an EMBL/GenBank/DDBJ whole genome shotgun (WGS) entry which is preliminary data.</text>
</comment>
<accession>A0A7J5XQF7</accession>
<reference evidence="2 3" key="1">
    <citation type="submission" date="2020-03" db="EMBL/GenBank/DDBJ databases">
        <title>Dissostichus mawsoni Genome sequencing and assembly.</title>
        <authorList>
            <person name="Park H."/>
        </authorList>
    </citation>
    <scope>NUCLEOTIDE SEQUENCE [LARGE SCALE GENOMIC DNA]</scope>
    <source>
        <strain evidence="2">DM0001</strain>
        <tissue evidence="2">Muscle</tissue>
    </source>
</reference>
<feature type="region of interest" description="Disordered" evidence="1">
    <location>
        <begin position="428"/>
        <end position="458"/>
    </location>
</feature>
<name>A0A7J5XQF7_DISMA</name>
<dbReference type="Proteomes" id="UP000518266">
    <property type="component" value="Unassembled WGS sequence"/>
</dbReference>
<sequence>MNTELVRVCFPSSKPSFVSSSGFTVSLHCPVPLLLVPTCMQTDTHTHAHSLPCFISVPLHFAQSPMMQQGPGMAYEGLGIAREASESHSALQTSTSGVMVSHWKFPPPSENLERASCSRLWSLLQTSSILSWDSTRGAVMLLSSSPFVPAPCFSKESPFSSSAPLLCHQFIDLSTAFPGHQAFIKHRLLSQVDVLEEPLITGFEPRCVQSALVVLQILETERKGQKEDRHHRNRQAETLRPLCALLDPLLLFQVLWGDRKKTKYEGVEAWLFLLSALDLVQGPRLVTAEAGCQFLEPFPLPLTVHVNDLIQTGEDGGEFGVGQELLSRQRPVEDHLEDTQHPHMGAGQSFRRGQLPPVGRVLLELQEAGLQLLQLGGGAGLPSPCEDSGLLMILTLLPDPSLTSSPGREEGLPVETDFLLGAEGIAESVTDPLPGPRPLRSGFTFSFSAEERGGGRQV</sequence>
<dbReference type="EMBL" id="JAAKFY010000021">
    <property type="protein sequence ID" value="KAF3839324.1"/>
    <property type="molecule type" value="Genomic_DNA"/>
</dbReference>
<protein>
    <submittedName>
        <fullName evidence="2">Uncharacterized protein</fullName>
    </submittedName>
</protein>
<evidence type="ECO:0000313" key="3">
    <source>
        <dbReference type="Proteomes" id="UP000518266"/>
    </source>
</evidence>
<feature type="compositionally biased region" description="Basic and acidic residues" evidence="1">
    <location>
        <begin position="449"/>
        <end position="458"/>
    </location>
</feature>
<gene>
    <name evidence="2" type="ORF">F7725_018041</name>
</gene>
<evidence type="ECO:0000256" key="1">
    <source>
        <dbReference type="SAM" id="MobiDB-lite"/>
    </source>
</evidence>
<proteinExistence type="predicted"/>
<dbReference type="OrthoDB" id="10667794at2759"/>
<evidence type="ECO:0000313" key="2">
    <source>
        <dbReference type="EMBL" id="KAF3839324.1"/>
    </source>
</evidence>
<keyword evidence="3" id="KW-1185">Reference proteome</keyword>
<organism evidence="2 3">
    <name type="scientific">Dissostichus mawsoni</name>
    <name type="common">Antarctic cod</name>
    <dbReference type="NCBI Taxonomy" id="36200"/>
    <lineage>
        <taxon>Eukaryota</taxon>
        <taxon>Metazoa</taxon>
        <taxon>Chordata</taxon>
        <taxon>Craniata</taxon>
        <taxon>Vertebrata</taxon>
        <taxon>Euteleostomi</taxon>
        <taxon>Actinopterygii</taxon>
        <taxon>Neopterygii</taxon>
        <taxon>Teleostei</taxon>
        <taxon>Neoteleostei</taxon>
        <taxon>Acanthomorphata</taxon>
        <taxon>Eupercaria</taxon>
        <taxon>Perciformes</taxon>
        <taxon>Notothenioidei</taxon>
        <taxon>Nototheniidae</taxon>
        <taxon>Dissostichus</taxon>
    </lineage>
</organism>
<dbReference type="AlphaFoldDB" id="A0A7J5XQF7"/>